<reference evidence="1" key="1">
    <citation type="journal article" date="2019" name="Sci. Rep.">
        <title>Draft genome of Tanacetum cinerariifolium, the natural source of mosquito coil.</title>
        <authorList>
            <person name="Yamashiro T."/>
            <person name="Shiraishi A."/>
            <person name="Satake H."/>
            <person name="Nakayama K."/>
        </authorList>
    </citation>
    <scope>NUCLEOTIDE SEQUENCE</scope>
</reference>
<sequence>MSSLNQQTLAKSEVTDRPPILKKGNYISWESQFRRFLENKREDGERMWHSFTKGPYVRPMITDLDDPDNEIPEPLSKMTEANKKSYSADVRVMCGNHRGGEYVSI</sequence>
<evidence type="ECO:0000313" key="1">
    <source>
        <dbReference type="EMBL" id="GEW87202.1"/>
    </source>
</evidence>
<protein>
    <submittedName>
        <fullName evidence="1">Uncharacterized protein</fullName>
    </submittedName>
</protein>
<gene>
    <name evidence="1" type="ORF">Tci_259178</name>
</gene>
<organism evidence="1">
    <name type="scientific">Tanacetum cinerariifolium</name>
    <name type="common">Dalmatian daisy</name>
    <name type="synonym">Chrysanthemum cinerariifolium</name>
    <dbReference type="NCBI Taxonomy" id="118510"/>
    <lineage>
        <taxon>Eukaryota</taxon>
        <taxon>Viridiplantae</taxon>
        <taxon>Streptophyta</taxon>
        <taxon>Embryophyta</taxon>
        <taxon>Tracheophyta</taxon>
        <taxon>Spermatophyta</taxon>
        <taxon>Magnoliopsida</taxon>
        <taxon>eudicotyledons</taxon>
        <taxon>Gunneridae</taxon>
        <taxon>Pentapetalae</taxon>
        <taxon>asterids</taxon>
        <taxon>campanulids</taxon>
        <taxon>Asterales</taxon>
        <taxon>Asteraceae</taxon>
        <taxon>Asteroideae</taxon>
        <taxon>Anthemideae</taxon>
        <taxon>Anthemidinae</taxon>
        <taxon>Tanacetum</taxon>
    </lineage>
</organism>
<name>A0A699GZ69_TANCI</name>
<proteinExistence type="predicted"/>
<accession>A0A699GZ69</accession>
<dbReference type="EMBL" id="BKCJ010077978">
    <property type="protein sequence ID" value="GEW87202.1"/>
    <property type="molecule type" value="Genomic_DNA"/>
</dbReference>
<dbReference type="AlphaFoldDB" id="A0A699GZ69"/>
<comment type="caution">
    <text evidence="1">The sequence shown here is derived from an EMBL/GenBank/DDBJ whole genome shotgun (WGS) entry which is preliminary data.</text>
</comment>